<dbReference type="EMBL" id="HBIU01035778">
    <property type="protein sequence ID" value="CAE0637677.1"/>
    <property type="molecule type" value="Transcribed_RNA"/>
</dbReference>
<dbReference type="AlphaFoldDB" id="A0A6S9GK74"/>
<feature type="region of interest" description="Disordered" evidence="1">
    <location>
        <begin position="1"/>
        <end position="29"/>
    </location>
</feature>
<evidence type="ECO:0000313" key="2">
    <source>
        <dbReference type="EMBL" id="CAE0637676.1"/>
    </source>
</evidence>
<evidence type="ECO:0000256" key="1">
    <source>
        <dbReference type="SAM" id="MobiDB-lite"/>
    </source>
</evidence>
<organism evidence="3">
    <name type="scientific">Heterosigma akashiwo</name>
    <name type="common">Chromophytic alga</name>
    <name type="synonym">Heterosigma carterae</name>
    <dbReference type="NCBI Taxonomy" id="2829"/>
    <lineage>
        <taxon>Eukaryota</taxon>
        <taxon>Sar</taxon>
        <taxon>Stramenopiles</taxon>
        <taxon>Ochrophyta</taxon>
        <taxon>Raphidophyceae</taxon>
        <taxon>Chattonellales</taxon>
        <taxon>Chattonellaceae</taxon>
        <taxon>Heterosigma</taxon>
    </lineage>
</organism>
<reference evidence="3" key="1">
    <citation type="submission" date="2021-01" db="EMBL/GenBank/DDBJ databases">
        <authorList>
            <person name="Corre E."/>
            <person name="Pelletier E."/>
            <person name="Niang G."/>
            <person name="Scheremetjew M."/>
            <person name="Finn R."/>
            <person name="Kale V."/>
            <person name="Holt S."/>
            <person name="Cochrane G."/>
            <person name="Meng A."/>
            <person name="Brown T."/>
            <person name="Cohen L."/>
        </authorList>
    </citation>
    <scope>NUCLEOTIDE SEQUENCE</scope>
    <source>
        <strain evidence="3">CCMP3107</strain>
    </source>
</reference>
<feature type="compositionally biased region" description="Polar residues" evidence="1">
    <location>
        <begin position="102"/>
        <end position="112"/>
    </location>
</feature>
<gene>
    <name evidence="2" type="ORF">HAKA00212_LOCUS16453</name>
    <name evidence="3" type="ORF">HAKA00212_LOCUS16454</name>
</gene>
<evidence type="ECO:0000313" key="3">
    <source>
        <dbReference type="EMBL" id="CAE0637677.1"/>
    </source>
</evidence>
<name>A0A6S9GK74_HETAK</name>
<accession>A0A6S9GK74</accession>
<feature type="region of interest" description="Disordered" evidence="1">
    <location>
        <begin position="41"/>
        <end position="121"/>
    </location>
</feature>
<feature type="compositionally biased region" description="Low complexity" evidence="1">
    <location>
        <begin position="54"/>
        <end position="66"/>
    </location>
</feature>
<protein>
    <submittedName>
        <fullName evidence="3">Uncharacterized protein</fullName>
    </submittedName>
</protein>
<proteinExistence type="predicted"/>
<sequence>MPSQNRQMLTLYRQTKRSRDAASAQTPNEYSISSLQLGMLGPALGFGTPPSAPPRSVASASSISQAEPPYPSSHRQLARYRSSLPGRAALARHIPRSEHTRPSWSAGQSTGHPYTECMASL</sequence>
<dbReference type="EMBL" id="HBIU01035777">
    <property type="protein sequence ID" value="CAE0637676.1"/>
    <property type="molecule type" value="Transcribed_RNA"/>
</dbReference>